<keyword evidence="1 3" id="KW-0456">Lyase</keyword>
<evidence type="ECO:0000313" key="6">
    <source>
        <dbReference type="EMBL" id="SHK65913.1"/>
    </source>
</evidence>
<dbReference type="Proteomes" id="UP000184130">
    <property type="component" value="Unassembled WGS sequence"/>
</dbReference>
<dbReference type="GO" id="GO:0000270">
    <property type="term" value="P:peptidoglycan metabolic process"/>
    <property type="evidence" value="ECO:0007669"/>
    <property type="project" value="UniProtKB-UniRule"/>
</dbReference>
<dbReference type="HAMAP" id="MF_02071">
    <property type="entry name" value="RlpA"/>
    <property type="match status" value="1"/>
</dbReference>
<keyword evidence="6" id="KW-0449">Lipoprotein</keyword>
<comment type="function">
    <text evidence="3">Lytic transglycosylase with a strong preference for naked glycan strands that lack stem peptides.</text>
</comment>
<evidence type="ECO:0000313" key="7">
    <source>
        <dbReference type="Proteomes" id="UP000184130"/>
    </source>
</evidence>
<dbReference type="EMBL" id="FRBD01000008">
    <property type="protein sequence ID" value="SHK65913.1"/>
    <property type="molecule type" value="Genomic_DNA"/>
</dbReference>
<gene>
    <name evidence="3" type="primary">rlpA</name>
    <name evidence="6" type="ORF">SAMN05216463_108116</name>
</gene>
<keyword evidence="3" id="KW-0732">Signal</keyword>
<name>A0A1M6U9R2_XYLRU</name>
<dbReference type="NCBIfam" id="TIGR00413">
    <property type="entry name" value="rlpA"/>
    <property type="match status" value="1"/>
</dbReference>
<evidence type="ECO:0000256" key="1">
    <source>
        <dbReference type="ARBA" id="ARBA00023239"/>
    </source>
</evidence>
<dbReference type="InterPro" id="IPR034718">
    <property type="entry name" value="RlpA"/>
</dbReference>
<comment type="similarity">
    <text evidence="3 4">Belongs to the RlpA family.</text>
</comment>
<feature type="signal peptide" evidence="3">
    <location>
        <begin position="1"/>
        <end position="20"/>
    </location>
</feature>
<dbReference type="CDD" id="cd22268">
    <property type="entry name" value="DPBB_RlpA-like"/>
    <property type="match status" value="1"/>
</dbReference>
<dbReference type="GO" id="GO:0008932">
    <property type="term" value="F:lytic endotransglycosylase activity"/>
    <property type="evidence" value="ECO:0007669"/>
    <property type="project" value="UniProtKB-UniRule"/>
</dbReference>
<dbReference type="Pfam" id="PF03330">
    <property type="entry name" value="DPBB_1"/>
    <property type="match status" value="1"/>
</dbReference>
<dbReference type="InterPro" id="IPR009009">
    <property type="entry name" value="RlpA-like_DPBB"/>
</dbReference>
<evidence type="ECO:0000256" key="4">
    <source>
        <dbReference type="RuleBase" id="RU003495"/>
    </source>
</evidence>
<dbReference type="AlphaFoldDB" id="A0A1M6U9R2"/>
<proteinExistence type="inferred from homology"/>
<dbReference type="EC" id="4.2.2.-" evidence="3"/>
<dbReference type="Gene3D" id="2.40.40.10">
    <property type="entry name" value="RlpA-like domain"/>
    <property type="match status" value="1"/>
</dbReference>
<dbReference type="InterPro" id="IPR036908">
    <property type="entry name" value="RlpA-like_sf"/>
</dbReference>
<evidence type="ECO:0000256" key="2">
    <source>
        <dbReference type="ARBA" id="ARBA00023316"/>
    </source>
</evidence>
<reference evidence="6 7" key="1">
    <citation type="submission" date="2016-11" db="EMBL/GenBank/DDBJ databases">
        <authorList>
            <person name="Jaros S."/>
            <person name="Januszkiewicz K."/>
            <person name="Wedrychowicz H."/>
        </authorList>
    </citation>
    <scope>NUCLEOTIDE SEQUENCE [LARGE SCALE GENOMIC DNA]</scope>
    <source>
        <strain evidence="6 7">KHT3</strain>
    </source>
</reference>
<dbReference type="SUPFAM" id="SSF50685">
    <property type="entry name" value="Barwin-like endoglucanases"/>
    <property type="match status" value="1"/>
</dbReference>
<dbReference type="RefSeq" id="WP_073207302.1">
    <property type="nucleotide sequence ID" value="NZ_FRBD01000008.1"/>
</dbReference>
<keyword evidence="2 3" id="KW-0961">Cell wall biogenesis/degradation</keyword>
<sequence length="165" mass="18538" precursor="true">MIRRLYITILTLLISFTTLAQPESGKASFYSKSFSGRKTASGERLHHDSLTCAHRTYPFGTMLLVTNPANGKQVIVKVTDRGPYVRGRVIDLSVRAAQELGIIAQGIAPVIVEKYEESVIPYKPAEFFSQPELDMSTNDGSAAKPIWVELNEQMKKKHQEEKKKR</sequence>
<dbReference type="PANTHER" id="PTHR34183">
    <property type="entry name" value="ENDOLYTIC PEPTIDOGLYCAN TRANSGLYCOSYLASE RLPA"/>
    <property type="match status" value="1"/>
</dbReference>
<accession>A0A1M6U9R2</accession>
<evidence type="ECO:0000259" key="5">
    <source>
        <dbReference type="Pfam" id="PF03330"/>
    </source>
</evidence>
<dbReference type="GO" id="GO:0071555">
    <property type="term" value="P:cell wall organization"/>
    <property type="evidence" value="ECO:0007669"/>
    <property type="project" value="UniProtKB-KW"/>
</dbReference>
<dbReference type="PANTHER" id="PTHR34183:SF1">
    <property type="entry name" value="ENDOLYTIC PEPTIDOGLYCAN TRANSGLYCOSYLASE RLPA"/>
    <property type="match status" value="1"/>
</dbReference>
<dbReference type="InterPro" id="IPR012997">
    <property type="entry name" value="RplA"/>
</dbReference>
<organism evidence="6 7">
    <name type="scientific">Xylanibacter ruminicola</name>
    <name type="common">Prevotella ruminicola</name>
    <dbReference type="NCBI Taxonomy" id="839"/>
    <lineage>
        <taxon>Bacteria</taxon>
        <taxon>Pseudomonadati</taxon>
        <taxon>Bacteroidota</taxon>
        <taxon>Bacteroidia</taxon>
        <taxon>Bacteroidales</taxon>
        <taxon>Prevotellaceae</taxon>
        <taxon>Xylanibacter</taxon>
    </lineage>
</organism>
<feature type="domain" description="RlpA-like protein double-psi beta-barrel" evidence="5">
    <location>
        <begin position="24"/>
        <end position="110"/>
    </location>
</feature>
<evidence type="ECO:0000256" key="3">
    <source>
        <dbReference type="HAMAP-Rule" id="MF_02071"/>
    </source>
</evidence>
<feature type="chain" id="PRO_5013409545" description="Probable endolytic peptidoglycan transglycosylase RlpA" evidence="3">
    <location>
        <begin position="21"/>
        <end position="165"/>
    </location>
</feature>
<protein>
    <recommendedName>
        <fullName evidence="3">Probable endolytic peptidoglycan transglycosylase RlpA</fullName>
        <ecNumber evidence="3">4.2.2.-</ecNumber>
    </recommendedName>
</protein>